<name>A0A565CCW3_9BRAS</name>
<dbReference type="EMBL" id="CABITT030000007">
    <property type="protein sequence ID" value="VVB11485.1"/>
    <property type="molecule type" value="Genomic_DNA"/>
</dbReference>
<accession>A0A565CCW3</accession>
<dbReference type="AlphaFoldDB" id="A0A565CCW3"/>
<gene>
    <name evidence="1" type="ORF">ANE_LOCUS21929</name>
</gene>
<sequence>MDDSKRMERFQSMFSLKEKDMNSQKELSMMSLLDNLLAKKELSEKEEAKQHTQLEKDLTRKELDMQDLKNSVAAETKASPTSSVNELHLEIMEKNHYENVMKDKVLPDIKEAKAKYEELATNWQLASNLSCEQRRE</sequence>
<protein>
    <submittedName>
        <fullName evidence="1">Uncharacterized protein</fullName>
    </submittedName>
</protein>
<reference evidence="1" key="1">
    <citation type="submission" date="2019-07" db="EMBL/GenBank/DDBJ databases">
        <authorList>
            <person name="Dittberner H."/>
        </authorList>
    </citation>
    <scope>NUCLEOTIDE SEQUENCE [LARGE SCALE GENOMIC DNA]</scope>
</reference>
<evidence type="ECO:0000313" key="2">
    <source>
        <dbReference type="Proteomes" id="UP000489600"/>
    </source>
</evidence>
<dbReference type="Proteomes" id="UP000489600">
    <property type="component" value="Unassembled WGS sequence"/>
</dbReference>
<keyword evidence="2" id="KW-1185">Reference proteome</keyword>
<organism evidence="1 2">
    <name type="scientific">Arabis nemorensis</name>
    <dbReference type="NCBI Taxonomy" id="586526"/>
    <lineage>
        <taxon>Eukaryota</taxon>
        <taxon>Viridiplantae</taxon>
        <taxon>Streptophyta</taxon>
        <taxon>Embryophyta</taxon>
        <taxon>Tracheophyta</taxon>
        <taxon>Spermatophyta</taxon>
        <taxon>Magnoliopsida</taxon>
        <taxon>eudicotyledons</taxon>
        <taxon>Gunneridae</taxon>
        <taxon>Pentapetalae</taxon>
        <taxon>rosids</taxon>
        <taxon>malvids</taxon>
        <taxon>Brassicales</taxon>
        <taxon>Brassicaceae</taxon>
        <taxon>Arabideae</taxon>
        <taxon>Arabis</taxon>
    </lineage>
</organism>
<comment type="caution">
    <text evidence="1">The sequence shown here is derived from an EMBL/GenBank/DDBJ whole genome shotgun (WGS) entry which is preliminary data.</text>
</comment>
<evidence type="ECO:0000313" key="1">
    <source>
        <dbReference type="EMBL" id="VVB11485.1"/>
    </source>
</evidence>
<dbReference type="OrthoDB" id="10538199at2759"/>
<proteinExistence type="predicted"/>